<feature type="region of interest" description="Disordered" evidence="1">
    <location>
        <begin position="1"/>
        <end position="29"/>
    </location>
</feature>
<dbReference type="Proteomes" id="UP000789405">
    <property type="component" value="Unassembled WGS sequence"/>
</dbReference>
<comment type="caution">
    <text evidence="2">The sequence shown here is derived from an EMBL/GenBank/DDBJ whole genome shotgun (WGS) entry which is preliminary data.</text>
</comment>
<feature type="compositionally biased region" description="Low complexity" evidence="1">
    <location>
        <begin position="1"/>
        <end position="25"/>
    </location>
</feature>
<sequence length="189" mass="21572">MSEQFENYNSGGQNEGSNSNSQNDGFRNQQGIGTEKKAFRQTFFLTPKYSKNLIYKSPENKYQEFSNAYIYKIMIKTANGTPNRAQVCRETIQEWNKIKTKGAEKIDNMIKTYLSTPFNLYDIQTIKPNHFIPEESLAPSLPTIYSVESIPEILANAAAQKNAASEITIAKERLSELKQMYNITTDPQF</sequence>
<gene>
    <name evidence="2" type="ORF">DERYTH_LOCUS22894</name>
</gene>
<keyword evidence="3" id="KW-1185">Reference proteome</keyword>
<accession>A0A9N9P7Z3</accession>
<evidence type="ECO:0000313" key="2">
    <source>
        <dbReference type="EMBL" id="CAG8798544.1"/>
    </source>
</evidence>
<reference evidence="2" key="1">
    <citation type="submission" date="2021-06" db="EMBL/GenBank/DDBJ databases">
        <authorList>
            <person name="Kallberg Y."/>
            <person name="Tangrot J."/>
            <person name="Rosling A."/>
        </authorList>
    </citation>
    <scope>NUCLEOTIDE SEQUENCE</scope>
    <source>
        <strain evidence="2">MA453B</strain>
    </source>
</reference>
<proteinExistence type="predicted"/>
<name>A0A9N9P7Z3_9GLOM</name>
<organism evidence="2 3">
    <name type="scientific">Dentiscutata erythropus</name>
    <dbReference type="NCBI Taxonomy" id="1348616"/>
    <lineage>
        <taxon>Eukaryota</taxon>
        <taxon>Fungi</taxon>
        <taxon>Fungi incertae sedis</taxon>
        <taxon>Mucoromycota</taxon>
        <taxon>Glomeromycotina</taxon>
        <taxon>Glomeromycetes</taxon>
        <taxon>Diversisporales</taxon>
        <taxon>Gigasporaceae</taxon>
        <taxon>Dentiscutata</taxon>
    </lineage>
</organism>
<evidence type="ECO:0000313" key="3">
    <source>
        <dbReference type="Proteomes" id="UP000789405"/>
    </source>
</evidence>
<dbReference type="AlphaFoldDB" id="A0A9N9P7Z3"/>
<evidence type="ECO:0000256" key="1">
    <source>
        <dbReference type="SAM" id="MobiDB-lite"/>
    </source>
</evidence>
<dbReference type="OrthoDB" id="2356492at2759"/>
<protein>
    <submittedName>
        <fullName evidence="2">5210_t:CDS:1</fullName>
    </submittedName>
</protein>
<dbReference type="EMBL" id="CAJVPY010033111">
    <property type="protein sequence ID" value="CAG8798544.1"/>
    <property type="molecule type" value="Genomic_DNA"/>
</dbReference>